<evidence type="ECO:0000313" key="7">
    <source>
        <dbReference type="Proteomes" id="UP000024284"/>
    </source>
</evidence>
<dbReference type="SUPFAM" id="SSF48498">
    <property type="entry name" value="Tetracyclin repressor-like, C-terminal domain"/>
    <property type="match status" value="1"/>
</dbReference>
<dbReference type="PATRIC" id="fig|1219045.3.peg.72"/>
<dbReference type="STRING" id="76947.GCA_002080435_00951"/>
<reference evidence="6" key="1">
    <citation type="submission" date="2014-08" db="EMBL/GenBank/DDBJ databases">
        <title>Draft genome sequences of Sphingobium herbicidovorans.</title>
        <authorList>
            <person name="Gan H.M."/>
            <person name="Gan H.Y."/>
            <person name="Savka M.A."/>
        </authorList>
    </citation>
    <scope>NUCLEOTIDE SEQUENCE [LARGE SCALE GENOMIC DNA]</scope>
    <source>
        <strain evidence="6">NBRC 16415</strain>
    </source>
</reference>
<accession>A0A086PEK5</accession>
<dbReference type="Gene3D" id="1.10.357.10">
    <property type="entry name" value="Tetracycline Repressor, domain 2"/>
    <property type="match status" value="1"/>
</dbReference>
<dbReference type="OrthoDB" id="7185252at2"/>
<gene>
    <name evidence="6" type="ORF">BV98_000071</name>
</gene>
<dbReference type="GO" id="GO:0000976">
    <property type="term" value="F:transcription cis-regulatory region binding"/>
    <property type="evidence" value="ECO:0007669"/>
    <property type="project" value="TreeGrafter"/>
</dbReference>
<dbReference type="EMBL" id="JFZA02000001">
    <property type="protein sequence ID" value="KFG91823.1"/>
    <property type="molecule type" value="Genomic_DNA"/>
</dbReference>
<dbReference type="PRINTS" id="PR00455">
    <property type="entry name" value="HTHTETR"/>
</dbReference>
<evidence type="ECO:0000256" key="4">
    <source>
        <dbReference type="PROSITE-ProRule" id="PRU00335"/>
    </source>
</evidence>
<evidence type="ECO:0000259" key="5">
    <source>
        <dbReference type="PROSITE" id="PS50977"/>
    </source>
</evidence>
<dbReference type="PANTHER" id="PTHR30055">
    <property type="entry name" value="HTH-TYPE TRANSCRIPTIONAL REGULATOR RUTR"/>
    <property type="match status" value="1"/>
</dbReference>
<dbReference type="PANTHER" id="PTHR30055:SF234">
    <property type="entry name" value="HTH-TYPE TRANSCRIPTIONAL REGULATOR BETI"/>
    <property type="match status" value="1"/>
</dbReference>
<comment type="caution">
    <text evidence="6">The sequence shown here is derived from an EMBL/GenBank/DDBJ whole genome shotgun (WGS) entry which is preliminary data.</text>
</comment>
<dbReference type="RefSeq" id="WP_037461522.1">
    <property type="nucleotide sequence ID" value="NZ_BCZD01000001.1"/>
</dbReference>
<dbReference type="Pfam" id="PF00440">
    <property type="entry name" value="TetR_N"/>
    <property type="match status" value="1"/>
</dbReference>
<dbReference type="InterPro" id="IPR001647">
    <property type="entry name" value="HTH_TetR"/>
</dbReference>
<evidence type="ECO:0000313" key="6">
    <source>
        <dbReference type="EMBL" id="KFG91823.1"/>
    </source>
</evidence>
<keyword evidence="3" id="KW-0804">Transcription</keyword>
<dbReference type="SUPFAM" id="SSF46689">
    <property type="entry name" value="Homeodomain-like"/>
    <property type="match status" value="1"/>
</dbReference>
<dbReference type="AlphaFoldDB" id="A0A086PEK5"/>
<keyword evidence="2 4" id="KW-0238">DNA-binding</keyword>
<dbReference type="InterPro" id="IPR009057">
    <property type="entry name" value="Homeodomain-like_sf"/>
</dbReference>
<feature type="DNA-binding region" description="H-T-H motif" evidence="4">
    <location>
        <begin position="34"/>
        <end position="53"/>
    </location>
</feature>
<name>A0A086PEK5_SPHHM</name>
<protein>
    <submittedName>
        <fullName evidence="6">TetR family transcriptional regulator</fullName>
    </submittedName>
</protein>
<organism evidence="6 7">
    <name type="scientific">Sphingobium herbicidovorans (strain ATCC 700291 / DSM 11019 / CCUG 56400 / KCTC 2939 / LMG 18315 / NBRC 16415 / MH)</name>
    <name type="common">Sphingomonas herbicidovorans</name>
    <dbReference type="NCBI Taxonomy" id="1219045"/>
    <lineage>
        <taxon>Bacteria</taxon>
        <taxon>Pseudomonadati</taxon>
        <taxon>Pseudomonadota</taxon>
        <taxon>Alphaproteobacteria</taxon>
        <taxon>Sphingomonadales</taxon>
        <taxon>Sphingomonadaceae</taxon>
        <taxon>Sphingobium</taxon>
    </lineage>
</organism>
<dbReference type="InterPro" id="IPR050109">
    <property type="entry name" value="HTH-type_TetR-like_transc_reg"/>
</dbReference>
<keyword evidence="1" id="KW-0805">Transcription regulation</keyword>
<evidence type="ECO:0000256" key="1">
    <source>
        <dbReference type="ARBA" id="ARBA00023015"/>
    </source>
</evidence>
<dbReference type="PROSITE" id="PS50977">
    <property type="entry name" value="HTH_TETR_2"/>
    <property type="match status" value="1"/>
</dbReference>
<sequence>MSKRGPYAKGQEKRDEILRAAVEIISRDGYRGASLSQIGRSIGIDSAHIIYYFSSREVLLQEVLRIWDEGNAAHTAADADIFAWMVEAARRNTNTPGLVQLYTAFAAEAADPAHPAHDFFRARFTALQGYIADAIRKRQVAGNVAPALDADHAAMMLIAQADGLQVRWLVDRSIDMAAALATEIDLLLGNGGGRK</sequence>
<proteinExistence type="predicted"/>
<dbReference type="eggNOG" id="COG1309">
    <property type="taxonomic scope" value="Bacteria"/>
</dbReference>
<dbReference type="GO" id="GO:0003700">
    <property type="term" value="F:DNA-binding transcription factor activity"/>
    <property type="evidence" value="ECO:0007669"/>
    <property type="project" value="TreeGrafter"/>
</dbReference>
<dbReference type="InterPro" id="IPR036271">
    <property type="entry name" value="Tet_transcr_reg_TetR-rel_C_sf"/>
</dbReference>
<evidence type="ECO:0000256" key="3">
    <source>
        <dbReference type="ARBA" id="ARBA00023163"/>
    </source>
</evidence>
<keyword evidence="7" id="KW-1185">Reference proteome</keyword>
<evidence type="ECO:0000256" key="2">
    <source>
        <dbReference type="ARBA" id="ARBA00023125"/>
    </source>
</evidence>
<dbReference type="Proteomes" id="UP000024284">
    <property type="component" value="Unassembled WGS sequence"/>
</dbReference>
<feature type="domain" description="HTH tetR-type" evidence="5">
    <location>
        <begin position="11"/>
        <end position="71"/>
    </location>
</feature>